<sequence length="36" mass="4302">MLQSLHYRGKSRLLNQLGQKRHQLHLCAFHTLQTLM</sequence>
<dbReference type="AlphaFoldDB" id="A0A2P2JFN0"/>
<organism evidence="1">
    <name type="scientific">Rhizophora mucronata</name>
    <name type="common">Asiatic mangrove</name>
    <dbReference type="NCBI Taxonomy" id="61149"/>
    <lineage>
        <taxon>Eukaryota</taxon>
        <taxon>Viridiplantae</taxon>
        <taxon>Streptophyta</taxon>
        <taxon>Embryophyta</taxon>
        <taxon>Tracheophyta</taxon>
        <taxon>Spermatophyta</taxon>
        <taxon>Magnoliopsida</taxon>
        <taxon>eudicotyledons</taxon>
        <taxon>Gunneridae</taxon>
        <taxon>Pentapetalae</taxon>
        <taxon>rosids</taxon>
        <taxon>fabids</taxon>
        <taxon>Malpighiales</taxon>
        <taxon>Rhizophoraceae</taxon>
        <taxon>Rhizophora</taxon>
    </lineage>
</organism>
<name>A0A2P2JFN0_RHIMU</name>
<accession>A0A2P2JFN0</accession>
<evidence type="ECO:0000313" key="1">
    <source>
        <dbReference type="EMBL" id="MBW92262.1"/>
    </source>
</evidence>
<proteinExistence type="predicted"/>
<protein>
    <submittedName>
        <fullName evidence="1">Uncharacterized protein</fullName>
    </submittedName>
</protein>
<dbReference type="EMBL" id="GGEC01011779">
    <property type="protein sequence ID" value="MBW92262.1"/>
    <property type="molecule type" value="Transcribed_RNA"/>
</dbReference>
<reference evidence="1" key="1">
    <citation type="submission" date="2018-02" db="EMBL/GenBank/DDBJ databases">
        <title>Rhizophora mucronata_Transcriptome.</title>
        <authorList>
            <person name="Meera S.P."/>
            <person name="Sreeshan A."/>
            <person name="Augustine A."/>
        </authorList>
    </citation>
    <scope>NUCLEOTIDE SEQUENCE</scope>
    <source>
        <tissue evidence="1">Leaf</tissue>
    </source>
</reference>